<dbReference type="InterPro" id="IPR039420">
    <property type="entry name" value="WalR-like"/>
</dbReference>
<keyword evidence="1 3" id="KW-0597">Phosphoprotein</keyword>
<dbReference type="PROSITE" id="PS50110">
    <property type="entry name" value="RESPONSE_REGULATORY"/>
    <property type="match status" value="1"/>
</dbReference>
<dbReference type="Proteomes" id="UP001183388">
    <property type="component" value="Unassembled WGS sequence"/>
</dbReference>
<dbReference type="PANTHER" id="PTHR43214">
    <property type="entry name" value="TWO-COMPONENT RESPONSE REGULATOR"/>
    <property type="match status" value="1"/>
</dbReference>
<keyword evidence="7" id="KW-1185">Reference proteome</keyword>
<proteinExistence type="predicted"/>
<dbReference type="SUPFAM" id="SSF46894">
    <property type="entry name" value="C-terminal effector domain of the bipartite response regulators"/>
    <property type="match status" value="1"/>
</dbReference>
<accession>A0ABU2L8P4</accession>
<dbReference type="CDD" id="cd17535">
    <property type="entry name" value="REC_NarL-like"/>
    <property type="match status" value="1"/>
</dbReference>
<dbReference type="SMART" id="SM00421">
    <property type="entry name" value="HTH_LUXR"/>
    <property type="match status" value="1"/>
</dbReference>
<keyword evidence="2" id="KW-0238">DNA-binding</keyword>
<evidence type="ECO:0000313" key="6">
    <source>
        <dbReference type="EMBL" id="MDT0307872.1"/>
    </source>
</evidence>
<feature type="domain" description="Response regulatory" evidence="5">
    <location>
        <begin position="12"/>
        <end position="139"/>
    </location>
</feature>
<protein>
    <submittedName>
        <fullName evidence="6">Response regulator transcription factor</fullName>
    </submittedName>
</protein>
<evidence type="ECO:0000313" key="7">
    <source>
        <dbReference type="Proteomes" id="UP001183388"/>
    </source>
</evidence>
<evidence type="ECO:0000256" key="2">
    <source>
        <dbReference type="ARBA" id="ARBA00023125"/>
    </source>
</evidence>
<dbReference type="SMART" id="SM00448">
    <property type="entry name" value="REC"/>
    <property type="match status" value="1"/>
</dbReference>
<dbReference type="EMBL" id="JAVREN010000016">
    <property type="protein sequence ID" value="MDT0307872.1"/>
    <property type="molecule type" value="Genomic_DNA"/>
</dbReference>
<dbReference type="Gene3D" id="3.40.50.2300">
    <property type="match status" value="1"/>
</dbReference>
<dbReference type="SUPFAM" id="SSF52172">
    <property type="entry name" value="CheY-like"/>
    <property type="match status" value="1"/>
</dbReference>
<dbReference type="RefSeq" id="WP_311630828.1">
    <property type="nucleotide sequence ID" value="NZ_JAVREN010000016.1"/>
</dbReference>
<dbReference type="InterPro" id="IPR001789">
    <property type="entry name" value="Sig_transdc_resp-reg_receiver"/>
</dbReference>
<dbReference type="PROSITE" id="PS50043">
    <property type="entry name" value="HTH_LUXR_2"/>
    <property type="match status" value="1"/>
</dbReference>
<dbReference type="PANTHER" id="PTHR43214:SF43">
    <property type="entry name" value="TWO-COMPONENT RESPONSE REGULATOR"/>
    <property type="match status" value="1"/>
</dbReference>
<dbReference type="InterPro" id="IPR011006">
    <property type="entry name" value="CheY-like_superfamily"/>
</dbReference>
<gene>
    <name evidence="6" type="ORF">RM780_12990</name>
</gene>
<evidence type="ECO:0000259" key="5">
    <source>
        <dbReference type="PROSITE" id="PS50110"/>
    </source>
</evidence>
<dbReference type="Pfam" id="PF00072">
    <property type="entry name" value="Response_reg"/>
    <property type="match status" value="1"/>
</dbReference>
<reference evidence="7" key="1">
    <citation type="submission" date="2023-07" db="EMBL/GenBank/DDBJ databases">
        <title>30 novel species of actinomycetes from the DSMZ collection.</title>
        <authorList>
            <person name="Nouioui I."/>
        </authorList>
    </citation>
    <scope>NUCLEOTIDE SEQUENCE [LARGE SCALE GENOMIC DNA]</scope>
    <source>
        <strain evidence="7">DSM 44917</strain>
    </source>
</reference>
<feature type="domain" description="HTH luxR-type" evidence="4">
    <location>
        <begin position="161"/>
        <end position="226"/>
    </location>
</feature>
<organism evidence="6 7">
    <name type="scientific">Streptomyces boetiae</name>
    <dbReference type="NCBI Taxonomy" id="3075541"/>
    <lineage>
        <taxon>Bacteria</taxon>
        <taxon>Bacillati</taxon>
        <taxon>Actinomycetota</taxon>
        <taxon>Actinomycetes</taxon>
        <taxon>Kitasatosporales</taxon>
        <taxon>Streptomycetaceae</taxon>
        <taxon>Streptomyces</taxon>
    </lineage>
</organism>
<comment type="caution">
    <text evidence="6">The sequence shown here is derived from an EMBL/GenBank/DDBJ whole genome shotgun (WGS) entry which is preliminary data.</text>
</comment>
<name>A0ABU2L8P4_9ACTN</name>
<dbReference type="Pfam" id="PF00196">
    <property type="entry name" value="GerE"/>
    <property type="match status" value="1"/>
</dbReference>
<dbReference type="PRINTS" id="PR00038">
    <property type="entry name" value="HTHLUXR"/>
</dbReference>
<dbReference type="InterPro" id="IPR000792">
    <property type="entry name" value="Tscrpt_reg_LuxR_C"/>
</dbReference>
<dbReference type="InterPro" id="IPR016032">
    <property type="entry name" value="Sig_transdc_resp-reg_C-effctor"/>
</dbReference>
<feature type="modified residue" description="4-aspartylphosphate" evidence="3">
    <location>
        <position position="63"/>
    </location>
</feature>
<evidence type="ECO:0000256" key="1">
    <source>
        <dbReference type="ARBA" id="ARBA00022553"/>
    </source>
</evidence>
<dbReference type="CDD" id="cd06170">
    <property type="entry name" value="LuxR_C_like"/>
    <property type="match status" value="1"/>
</dbReference>
<evidence type="ECO:0000259" key="4">
    <source>
        <dbReference type="PROSITE" id="PS50043"/>
    </source>
</evidence>
<dbReference type="InterPro" id="IPR058245">
    <property type="entry name" value="NreC/VraR/RcsB-like_REC"/>
</dbReference>
<evidence type="ECO:0000256" key="3">
    <source>
        <dbReference type="PROSITE-ProRule" id="PRU00169"/>
    </source>
</evidence>
<sequence>MTAAPEQPSPHPVLVVDDHAVVRSGVARLIDDHPELRVVAEAADAESALAAAARHAPRVVVLDLSVPGGPGPAERADPSAGLRAIRALRDLPQGAPDVVVLSMHGEPAVVRQALAAGAVGYVLKQSVTSELLAAVLAAGRGSVYLSAEVSHVLTAVAAPEAPTAAGALSARERQVVGLIVEGHSTREIAARLAISPKTVEKQRRDAMHKLKVPNVAGLVRAALEAGIDGP</sequence>